<dbReference type="AlphaFoldDB" id="A0A1I6GJ75"/>
<evidence type="ECO:0000313" key="3">
    <source>
        <dbReference type="Proteomes" id="UP000198644"/>
    </source>
</evidence>
<accession>A0A1I6GJ75</accession>
<proteinExistence type="predicted"/>
<name>A0A1I6GJ75_9GAMM</name>
<dbReference type="EMBL" id="FOYW01000001">
    <property type="protein sequence ID" value="SFR42220.1"/>
    <property type="molecule type" value="Genomic_DNA"/>
</dbReference>
<feature type="transmembrane region" description="Helical" evidence="1">
    <location>
        <begin position="122"/>
        <end position="141"/>
    </location>
</feature>
<feature type="transmembrane region" description="Helical" evidence="1">
    <location>
        <begin position="97"/>
        <end position="116"/>
    </location>
</feature>
<keyword evidence="1" id="KW-0812">Transmembrane</keyword>
<dbReference type="Proteomes" id="UP000198644">
    <property type="component" value="Unassembled WGS sequence"/>
</dbReference>
<reference evidence="2 3" key="1">
    <citation type="submission" date="2016-10" db="EMBL/GenBank/DDBJ databases">
        <authorList>
            <person name="de Groot N.N."/>
        </authorList>
    </citation>
    <scope>NUCLEOTIDE SEQUENCE [LARGE SCALE GENOMIC DNA]</scope>
    <source>
        <strain evidence="2 3">CGMCC 1.9167</strain>
    </source>
</reference>
<protein>
    <submittedName>
        <fullName evidence="2">Uncharacterized protein</fullName>
    </submittedName>
</protein>
<keyword evidence="3" id="KW-1185">Reference proteome</keyword>
<organism evidence="2 3">
    <name type="scientific">Marinobacter daqiaonensis</name>
    <dbReference type="NCBI Taxonomy" id="650891"/>
    <lineage>
        <taxon>Bacteria</taxon>
        <taxon>Pseudomonadati</taxon>
        <taxon>Pseudomonadota</taxon>
        <taxon>Gammaproteobacteria</taxon>
        <taxon>Pseudomonadales</taxon>
        <taxon>Marinobacteraceae</taxon>
        <taxon>Marinobacter</taxon>
    </lineage>
</organism>
<keyword evidence="1" id="KW-0472">Membrane</keyword>
<sequence>MVSVVMDQAENINLDSWNLPGNDMQRQTWAVPPRKTWRVENKFRQTSGRGKTSTLFKRFNGHYLSIKTHRRRKELPEQVIDLTFVEPTPREVKDYRYALWFFSVCLLILPASVYSLVPFSPLWLGVPVVVSLILMLAAVCLRRHRFDFLALNSDVVLFYIDALATDQEKVTAFIETVCDGIARGQRQLPVGKQRIPLAVVEMRRLAGEGVITSGQYETIKRNWFSL</sequence>
<keyword evidence="1" id="KW-1133">Transmembrane helix</keyword>
<gene>
    <name evidence="2" type="ORF">SAMN05216203_0161</name>
</gene>
<evidence type="ECO:0000256" key="1">
    <source>
        <dbReference type="SAM" id="Phobius"/>
    </source>
</evidence>
<evidence type="ECO:0000313" key="2">
    <source>
        <dbReference type="EMBL" id="SFR42220.1"/>
    </source>
</evidence>